<sequence length="940" mass="99414">MFLAERSGETSRLRQVFSEVGGGRGRIVVVGGPAGSGRTALLKEAVDGLAVPVALLSAHCSRAEQNLPLGVIRQLFAGPAVGADRARQVADLLRRGAEEAGAAAGEESAHMGPADAAVAEELWSVVVDVSARTPVGIVVDDIRHADAHSLKYLLYFIRRSHTVRTAMVFVESDEMLPVYPLFQDELHQRTDVHYIRLSLLSRAGISAILCERLGHGNSSAVVDSCAEVTGGNPLLVRAFAADVESNAPAVPVSAGEAVGDAFRQAVTLCLRRSGAEALEAARVLALLGEGADPALVGRTLDIGPRTADRLLGLLRGTGLVTDDGFRHPAVRAAVLAQTPEAVRTGLESRIARVLYDSGAPSPVVASYLTAAPAPFDVADERWTWAVPVLRDAAELAAAENRVPQATAYLEQAHRAASGGCERAAILVALARLQRRSSPRAALRRLDPVVGHLTAGRFDAAHAAVMVRCLLQDGRHDEARELLRRLDGTDDGHGPAAAAKGLLGLWLAVSYPGVARSIDPDAAPWQHARGPESDGDALRRRATRLLAAVLGGTADERGIHEAEQALRIYHVTEHTLEPLTLALSALVYADRAATASAWCAALLAGTDLAHAPAWRAQLSSLAAQAALRQGMLPDAERFATAALSGMTAGDWGAEIGTPLATAVLVRLAAGRPDDAGTLLQRPVPAETHEGRAGLHYRYARGRYCLQTARPHAALRDFLDCGVLVQRWRMDTPGLVPWRTAAAEALARIGEATRARRLVSEELDTLRAAPPGRSYGVALRTLAAVSRPEQRPEILRQAVDVLRASGDRYELARTLVDAADAHEALGESKRARYAARRARGAAESCGAHGLLARLRPPGTGPVTPAAADGGAPALPGGAELSGAESKVAALAALGYSNRDIGRKLHITVSTVEQHLTRVYRKLNVSRRQDLPAPDPRLPVALL</sequence>
<evidence type="ECO:0000259" key="3">
    <source>
        <dbReference type="PROSITE" id="PS50043"/>
    </source>
</evidence>
<gene>
    <name evidence="4" type="ORF">JE024_11635</name>
</gene>
<proteinExistence type="predicted"/>
<dbReference type="SUPFAM" id="SSF52540">
    <property type="entry name" value="P-loop containing nucleoside triphosphate hydrolases"/>
    <property type="match status" value="1"/>
</dbReference>
<dbReference type="InterPro" id="IPR016032">
    <property type="entry name" value="Sig_transdc_resp-reg_C-effctor"/>
</dbReference>
<organism evidence="4 5">
    <name type="scientific">Streptomyces zhihengii</name>
    <dbReference type="NCBI Taxonomy" id="1818004"/>
    <lineage>
        <taxon>Bacteria</taxon>
        <taxon>Bacillati</taxon>
        <taxon>Actinomycetota</taxon>
        <taxon>Actinomycetes</taxon>
        <taxon>Kitasatosporales</taxon>
        <taxon>Streptomycetaceae</taxon>
        <taxon>Streptomyces</taxon>
    </lineage>
</organism>
<dbReference type="Proteomes" id="UP000664109">
    <property type="component" value="Unassembled WGS sequence"/>
</dbReference>
<feature type="domain" description="HTH luxR-type" evidence="3">
    <location>
        <begin position="871"/>
        <end position="940"/>
    </location>
</feature>
<dbReference type="PROSITE" id="PS00622">
    <property type="entry name" value="HTH_LUXR_1"/>
    <property type="match status" value="1"/>
</dbReference>
<dbReference type="Gene3D" id="1.10.10.10">
    <property type="entry name" value="Winged helix-like DNA-binding domain superfamily/Winged helix DNA-binding domain"/>
    <property type="match status" value="1"/>
</dbReference>
<dbReference type="PANTHER" id="PTHR16305:SF35">
    <property type="entry name" value="TRANSCRIPTIONAL ACTIVATOR DOMAIN"/>
    <property type="match status" value="1"/>
</dbReference>
<evidence type="ECO:0000313" key="5">
    <source>
        <dbReference type="Proteomes" id="UP000664109"/>
    </source>
</evidence>
<dbReference type="SMART" id="SM00421">
    <property type="entry name" value="HTH_LUXR"/>
    <property type="match status" value="1"/>
</dbReference>
<dbReference type="Pfam" id="PF00196">
    <property type="entry name" value="GerE"/>
    <property type="match status" value="1"/>
</dbReference>
<evidence type="ECO:0000256" key="2">
    <source>
        <dbReference type="ARBA" id="ARBA00022840"/>
    </source>
</evidence>
<accession>A0ABS2UPR2</accession>
<dbReference type="InterPro" id="IPR000792">
    <property type="entry name" value="Tscrpt_reg_LuxR_C"/>
</dbReference>
<protein>
    <submittedName>
        <fullName evidence="4">AAA family ATPase</fullName>
    </submittedName>
</protein>
<reference evidence="4 5" key="1">
    <citation type="journal article" date="2016" name="Arch. Microbiol.">
        <title>Streptomyces zhihengii sp. nov., isolated from rhizospheric soil of Psammosilene tunicoides.</title>
        <authorList>
            <person name="Huang M.J."/>
            <person name="Fei J.J."/>
            <person name="Salam N."/>
            <person name="Kim C.J."/>
            <person name="Hozzein W.N."/>
            <person name="Xiao M."/>
            <person name="Huang H.Q."/>
            <person name="Li W.J."/>
        </authorList>
    </citation>
    <scope>NUCLEOTIDE SEQUENCE [LARGE SCALE GENOMIC DNA]</scope>
    <source>
        <strain evidence="4 5">YIM T102</strain>
    </source>
</reference>
<keyword evidence="5" id="KW-1185">Reference proteome</keyword>
<dbReference type="PANTHER" id="PTHR16305">
    <property type="entry name" value="TESTICULAR SOLUBLE ADENYLYL CYCLASE"/>
    <property type="match status" value="1"/>
</dbReference>
<dbReference type="Pfam" id="PF13191">
    <property type="entry name" value="AAA_16"/>
    <property type="match status" value="1"/>
</dbReference>
<dbReference type="SUPFAM" id="SSF46894">
    <property type="entry name" value="C-terminal effector domain of the bipartite response regulators"/>
    <property type="match status" value="1"/>
</dbReference>
<dbReference type="RefSeq" id="WP_205373512.1">
    <property type="nucleotide sequence ID" value="NZ_JAFEJA010000001.1"/>
</dbReference>
<evidence type="ECO:0000256" key="1">
    <source>
        <dbReference type="ARBA" id="ARBA00022741"/>
    </source>
</evidence>
<dbReference type="CDD" id="cd06170">
    <property type="entry name" value="LuxR_C_like"/>
    <property type="match status" value="1"/>
</dbReference>
<dbReference type="InterPro" id="IPR041664">
    <property type="entry name" value="AAA_16"/>
</dbReference>
<name>A0ABS2UPR2_9ACTN</name>
<dbReference type="PRINTS" id="PR00038">
    <property type="entry name" value="HTHLUXR"/>
</dbReference>
<dbReference type="InterPro" id="IPR036388">
    <property type="entry name" value="WH-like_DNA-bd_sf"/>
</dbReference>
<dbReference type="PROSITE" id="PS50043">
    <property type="entry name" value="HTH_LUXR_2"/>
    <property type="match status" value="1"/>
</dbReference>
<dbReference type="EMBL" id="JAFEJA010000001">
    <property type="protein sequence ID" value="MBM9619369.1"/>
    <property type="molecule type" value="Genomic_DNA"/>
</dbReference>
<evidence type="ECO:0000313" key="4">
    <source>
        <dbReference type="EMBL" id="MBM9619369.1"/>
    </source>
</evidence>
<comment type="caution">
    <text evidence="4">The sequence shown here is derived from an EMBL/GenBank/DDBJ whole genome shotgun (WGS) entry which is preliminary data.</text>
</comment>
<keyword evidence="2" id="KW-0067">ATP-binding</keyword>
<dbReference type="InterPro" id="IPR027417">
    <property type="entry name" value="P-loop_NTPase"/>
</dbReference>
<keyword evidence="1" id="KW-0547">Nucleotide-binding</keyword>